<evidence type="ECO:0000313" key="3">
    <source>
        <dbReference type="Proteomes" id="UP001596337"/>
    </source>
</evidence>
<dbReference type="RefSeq" id="WP_345392818.1">
    <property type="nucleotide sequence ID" value="NZ_BAABLA010000013.1"/>
</dbReference>
<comment type="caution">
    <text evidence="2">The sequence shown here is derived from an EMBL/GenBank/DDBJ whole genome shotgun (WGS) entry which is preliminary data.</text>
</comment>
<feature type="region of interest" description="Disordered" evidence="1">
    <location>
        <begin position="1"/>
        <end position="35"/>
    </location>
</feature>
<dbReference type="EMBL" id="JBHSXX010000001">
    <property type="protein sequence ID" value="MFC6868002.1"/>
    <property type="molecule type" value="Genomic_DNA"/>
</dbReference>
<protein>
    <submittedName>
        <fullName evidence="2">Uncharacterized protein</fullName>
    </submittedName>
</protein>
<name>A0ABW2BY94_9PSEU</name>
<evidence type="ECO:0000313" key="2">
    <source>
        <dbReference type="EMBL" id="MFC6868002.1"/>
    </source>
</evidence>
<reference evidence="3" key="1">
    <citation type="journal article" date="2019" name="Int. J. Syst. Evol. Microbiol.">
        <title>The Global Catalogue of Microorganisms (GCM) 10K type strain sequencing project: providing services to taxonomists for standard genome sequencing and annotation.</title>
        <authorList>
            <consortium name="The Broad Institute Genomics Platform"/>
            <consortium name="The Broad Institute Genome Sequencing Center for Infectious Disease"/>
            <person name="Wu L."/>
            <person name="Ma J."/>
        </authorList>
    </citation>
    <scope>NUCLEOTIDE SEQUENCE [LARGE SCALE GENOMIC DNA]</scope>
    <source>
        <strain evidence="3">KCTC 32255</strain>
    </source>
</reference>
<feature type="region of interest" description="Disordered" evidence="1">
    <location>
        <begin position="62"/>
        <end position="82"/>
    </location>
</feature>
<sequence length="82" mass="8835">MRYHGRSFGTALPFHIGRHAHPKARPETPPEVPEPTGINYAHLIDAAYQAELAQGVNYAALTDTSNAPPRVTHDSDGSAETS</sequence>
<gene>
    <name evidence="2" type="ORF">ACFQGD_12685</name>
</gene>
<keyword evidence="3" id="KW-1185">Reference proteome</keyword>
<proteinExistence type="predicted"/>
<dbReference type="Proteomes" id="UP001596337">
    <property type="component" value="Unassembled WGS sequence"/>
</dbReference>
<evidence type="ECO:0000256" key="1">
    <source>
        <dbReference type="SAM" id="MobiDB-lite"/>
    </source>
</evidence>
<accession>A0ABW2BY94</accession>
<organism evidence="2 3">
    <name type="scientific">Haloechinothrix salitolerans</name>
    <dbReference type="NCBI Taxonomy" id="926830"/>
    <lineage>
        <taxon>Bacteria</taxon>
        <taxon>Bacillati</taxon>
        <taxon>Actinomycetota</taxon>
        <taxon>Actinomycetes</taxon>
        <taxon>Pseudonocardiales</taxon>
        <taxon>Pseudonocardiaceae</taxon>
        <taxon>Haloechinothrix</taxon>
    </lineage>
</organism>